<proteinExistence type="predicted"/>
<sequence length="344" mass="37648">MSDSKAEVHQDAATPVGKPSKKRSCMRHCGKFWWAYLIVFIIIVVLVVCLVIFVGVPKIAQSKINDAKLEIQNVRILDTESDAFTMEVESTITTDGSVHADIDAFRGDMYLEGADPYVPFASLDFPKTNSDKHQDVDISQSVDITDMDAFTNFNIEFFQKESVDITIKGKTKVKPSGLDRKSKVDFKKTLETKGLNLFKGTTVPEGTILMGKDEEDGKNFKGRAIIPNASHFTLDIGNVSFINFVDDKDIGTLFINDLVLKPGDNDVNVTAVLDQAAVLTAVSSRPYCEDGMVPFKLLGNNVTNNGQNLSYFADALASANQTVPINITAIISSSLGINVECSDK</sequence>
<comment type="caution">
    <text evidence="1">The sequence shown here is derived from an EMBL/GenBank/DDBJ whole genome shotgun (WGS) entry which is preliminary data.</text>
</comment>
<reference evidence="1" key="1">
    <citation type="submission" date="2022-10" db="EMBL/GenBank/DDBJ databases">
        <title>Complete Genome of Trichothecium roseum strain YXFP-22015, a Plant Pathogen Isolated from Citrus.</title>
        <authorList>
            <person name="Wang Y."/>
            <person name="Zhu L."/>
        </authorList>
    </citation>
    <scope>NUCLEOTIDE SEQUENCE</scope>
    <source>
        <strain evidence="1">YXFP-22015</strain>
    </source>
</reference>
<dbReference type="EMBL" id="CM047941">
    <property type="protein sequence ID" value="KAI9903075.1"/>
    <property type="molecule type" value="Genomic_DNA"/>
</dbReference>
<name>A0ACC0VB69_9HYPO</name>
<accession>A0ACC0VB69</accession>
<dbReference type="Proteomes" id="UP001163324">
    <property type="component" value="Chromosome 2"/>
</dbReference>
<keyword evidence="2" id="KW-1185">Reference proteome</keyword>
<gene>
    <name evidence="1" type="ORF">N3K66_002427</name>
</gene>
<organism evidence="1 2">
    <name type="scientific">Trichothecium roseum</name>
    <dbReference type="NCBI Taxonomy" id="47278"/>
    <lineage>
        <taxon>Eukaryota</taxon>
        <taxon>Fungi</taxon>
        <taxon>Dikarya</taxon>
        <taxon>Ascomycota</taxon>
        <taxon>Pezizomycotina</taxon>
        <taxon>Sordariomycetes</taxon>
        <taxon>Hypocreomycetidae</taxon>
        <taxon>Hypocreales</taxon>
        <taxon>Hypocreales incertae sedis</taxon>
        <taxon>Trichothecium</taxon>
    </lineage>
</organism>
<evidence type="ECO:0000313" key="2">
    <source>
        <dbReference type="Proteomes" id="UP001163324"/>
    </source>
</evidence>
<protein>
    <submittedName>
        <fullName evidence="1">Uncharacterized protein</fullName>
    </submittedName>
</protein>
<evidence type="ECO:0000313" key="1">
    <source>
        <dbReference type="EMBL" id="KAI9903075.1"/>
    </source>
</evidence>